<protein>
    <submittedName>
        <fullName evidence="4">Fumarylacetoacetate hydrolase family protein</fullName>
    </submittedName>
</protein>
<evidence type="ECO:0000256" key="1">
    <source>
        <dbReference type="ARBA" id="ARBA00010211"/>
    </source>
</evidence>
<dbReference type="PANTHER" id="PTHR42796:SF4">
    <property type="entry name" value="FUMARYLACETOACETATE HYDROLASE DOMAIN-CONTAINING PROTEIN 2A"/>
    <property type="match status" value="1"/>
</dbReference>
<dbReference type="Proteomes" id="UP001597040">
    <property type="component" value="Unassembled WGS sequence"/>
</dbReference>
<reference evidence="5" key="1">
    <citation type="journal article" date="2019" name="Int. J. Syst. Evol. Microbiol.">
        <title>The Global Catalogue of Microorganisms (GCM) 10K type strain sequencing project: providing services to taxonomists for standard genome sequencing and annotation.</title>
        <authorList>
            <consortium name="The Broad Institute Genomics Platform"/>
            <consortium name="The Broad Institute Genome Sequencing Center for Infectious Disease"/>
            <person name="Wu L."/>
            <person name="Ma J."/>
        </authorList>
    </citation>
    <scope>NUCLEOTIDE SEQUENCE [LARGE SCALE GENOMIC DNA]</scope>
    <source>
        <strain evidence="5">CCUG 56754</strain>
    </source>
</reference>
<keyword evidence="4" id="KW-0378">Hydrolase</keyword>
<sequence length="310" mass="34371">MKLISYKIKGKPSPLRVGFMLNEKVIDLQEAYRQLLLSKQEKDLANNLQNIFPADPTQFFTAGNDVFDKAREAYTLVKRHNTEGISFDVEEVYVSTPIPSPSKIICVGKNYAEHAAEMQSDVPDFPVLFSKFSNALVGPEDAIEKSDVTQKLDYEVELAVVIGKEASHVKREDALGYIAGYTIGNDISARDLQKRTPQWLQGKTLDNSTPVGPWIVTADEVGDPSNLSIRSLVNGEERQSSTTDQLIFDIPFLIEFISNLITLKPGDLILTGTPNGVGVAMKPPQFLQDGDVVTLEIEKIGQMENKVVER</sequence>
<dbReference type="InterPro" id="IPR051121">
    <property type="entry name" value="FAH"/>
</dbReference>
<comment type="caution">
    <text evidence="4">The sequence shown here is derived from an EMBL/GenBank/DDBJ whole genome shotgun (WGS) entry which is preliminary data.</text>
</comment>
<dbReference type="PANTHER" id="PTHR42796">
    <property type="entry name" value="FUMARYLACETOACETATE HYDROLASE DOMAIN-CONTAINING PROTEIN 2A-RELATED"/>
    <property type="match status" value="1"/>
</dbReference>
<dbReference type="GO" id="GO:0016787">
    <property type="term" value="F:hydrolase activity"/>
    <property type="evidence" value="ECO:0007669"/>
    <property type="project" value="UniProtKB-KW"/>
</dbReference>
<comment type="similarity">
    <text evidence="1">Belongs to the FAH family.</text>
</comment>
<dbReference type="SUPFAM" id="SSF56529">
    <property type="entry name" value="FAH"/>
    <property type="match status" value="1"/>
</dbReference>
<evidence type="ECO:0000313" key="4">
    <source>
        <dbReference type="EMBL" id="MFD1039249.1"/>
    </source>
</evidence>
<feature type="domain" description="Fumarylacetoacetase-like C-terminal" evidence="3">
    <location>
        <begin position="103"/>
        <end position="308"/>
    </location>
</feature>
<dbReference type="Pfam" id="PF01557">
    <property type="entry name" value="FAA_hydrolase"/>
    <property type="match status" value="1"/>
</dbReference>
<dbReference type="InterPro" id="IPR011234">
    <property type="entry name" value="Fumarylacetoacetase-like_C"/>
</dbReference>
<dbReference type="Gene3D" id="3.90.850.10">
    <property type="entry name" value="Fumarylacetoacetase-like, C-terminal domain"/>
    <property type="match status" value="1"/>
</dbReference>
<evidence type="ECO:0000256" key="2">
    <source>
        <dbReference type="ARBA" id="ARBA00022723"/>
    </source>
</evidence>
<evidence type="ECO:0000313" key="5">
    <source>
        <dbReference type="Proteomes" id="UP001597040"/>
    </source>
</evidence>
<dbReference type="InterPro" id="IPR036663">
    <property type="entry name" value="Fumarylacetoacetase_C_sf"/>
</dbReference>
<keyword evidence="2" id="KW-0479">Metal-binding</keyword>
<dbReference type="RefSeq" id="WP_390362910.1">
    <property type="nucleotide sequence ID" value="NZ_JBHTKJ010000034.1"/>
</dbReference>
<organism evidence="4 5">
    <name type="scientific">Virgibacillus byunsanensis</name>
    <dbReference type="NCBI Taxonomy" id="570945"/>
    <lineage>
        <taxon>Bacteria</taxon>
        <taxon>Bacillati</taxon>
        <taxon>Bacillota</taxon>
        <taxon>Bacilli</taxon>
        <taxon>Bacillales</taxon>
        <taxon>Bacillaceae</taxon>
        <taxon>Virgibacillus</taxon>
    </lineage>
</organism>
<dbReference type="EMBL" id="JBHTKJ010000034">
    <property type="protein sequence ID" value="MFD1039249.1"/>
    <property type="molecule type" value="Genomic_DNA"/>
</dbReference>
<gene>
    <name evidence="4" type="ORF">ACFQ3N_12725</name>
</gene>
<keyword evidence="5" id="KW-1185">Reference proteome</keyword>
<name>A0ABW3LPR4_9BACI</name>
<accession>A0ABW3LPR4</accession>
<evidence type="ECO:0000259" key="3">
    <source>
        <dbReference type="Pfam" id="PF01557"/>
    </source>
</evidence>
<proteinExistence type="inferred from homology"/>